<accession>A0A8J4PXU1</accession>
<dbReference type="EMBL" id="AJWJ01000165">
    <property type="protein sequence ID" value="KAF2074094.1"/>
    <property type="molecule type" value="Genomic_DNA"/>
</dbReference>
<dbReference type="GO" id="GO:0005774">
    <property type="term" value="C:vacuolar membrane"/>
    <property type="evidence" value="ECO:0007669"/>
    <property type="project" value="TreeGrafter"/>
</dbReference>
<sequence>MDQVKCIFYSEFHNIYGTKIIQQYPEGFISNDVFEGFAEYIIPKPKLCGKVITLTAFNYKILGYPVLVQDVKYHRNALLFNLAFVFDKSIDTTPYHQIVRKLGIILRTLEKESEYLFNQSKAAVTSLSCTDLHSYGQQPPDMLKILETLYIELNSYGESTITIDDANTINVKLFPKPPDPPQVLLHQVPVLIEEIDTTNESEWDLTLLQILPFIDGINYVGRISKLTEIDINLVISCIQHLVYYNIVKMVDIFQYSNVYNPTPQIRKLASNMEMQRECQKYITIPGATPCSFEYIFTLYSSLSTDTPFRECCSENSLTSLGIDERSFIMFGVINGFLRRKQRYPLLTNLKSLESLPQSHKKHLLNGSKSFDEICCILSVGVETVEKILQEIANPDSFVTIWK</sequence>
<evidence type="ECO:0008006" key="4">
    <source>
        <dbReference type="Google" id="ProtNLM"/>
    </source>
</evidence>
<gene>
    <name evidence="2" type="ORF">CYY_004579</name>
</gene>
<dbReference type="GO" id="GO:0005096">
    <property type="term" value="F:GTPase activator activity"/>
    <property type="evidence" value="ECO:0007669"/>
    <property type="project" value="TreeGrafter"/>
</dbReference>
<evidence type="ECO:0000313" key="2">
    <source>
        <dbReference type="EMBL" id="KAF2074094.1"/>
    </source>
</evidence>
<dbReference type="Pfam" id="PF06218">
    <property type="entry name" value="NPR2"/>
    <property type="match status" value="2"/>
</dbReference>
<dbReference type="Proteomes" id="UP000695562">
    <property type="component" value="Unassembled WGS sequence"/>
</dbReference>
<dbReference type="PANTHER" id="PTHR12991:SF10">
    <property type="entry name" value="GATOR COMPLEX PROTEIN NPRL2"/>
    <property type="match status" value="1"/>
</dbReference>
<proteinExistence type="inferred from homology"/>
<keyword evidence="3" id="KW-1185">Reference proteome</keyword>
<reference evidence="2" key="1">
    <citation type="submission" date="2020-01" db="EMBL/GenBank/DDBJ databases">
        <title>Development of genomics and gene disruption for Polysphondylium violaceum indicates a role for the polyketide synthase stlB in stalk morphogenesis.</title>
        <authorList>
            <person name="Narita B."/>
            <person name="Kawabe Y."/>
            <person name="Kin K."/>
            <person name="Saito T."/>
            <person name="Gibbs R."/>
            <person name="Kuspa A."/>
            <person name="Muzny D."/>
            <person name="Queller D."/>
            <person name="Richards S."/>
            <person name="Strassman J."/>
            <person name="Sucgang R."/>
            <person name="Worley K."/>
            <person name="Schaap P."/>
        </authorList>
    </citation>
    <scope>NUCLEOTIDE SEQUENCE</scope>
    <source>
        <strain evidence="2">QSvi11</strain>
    </source>
</reference>
<dbReference type="GO" id="GO:1904262">
    <property type="term" value="P:negative regulation of TORC1 signaling"/>
    <property type="evidence" value="ECO:0007669"/>
    <property type="project" value="TreeGrafter"/>
</dbReference>
<name>A0A8J4PXU1_9MYCE</name>
<dbReference type="GO" id="GO:0010508">
    <property type="term" value="P:positive regulation of autophagy"/>
    <property type="evidence" value="ECO:0007669"/>
    <property type="project" value="TreeGrafter"/>
</dbReference>
<organism evidence="2 3">
    <name type="scientific">Polysphondylium violaceum</name>
    <dbReference type="NCBI Taxonomy" id="133409"/>
    <lineage>
        <taxon>Eukaryota</taxon>
        <taxon>Amoebozoa</taxon>
        <taxon>Evosea</taxon>
        <taxon>Eumycetozoa</taxon>
        <taxon>Dictyostelia</taxon>
        <taxon>Dictyosteliales</taxon>
        <taxon>Dictyosteliaceae</taxon>
        <taxon>Polysphondylium</taxon>
    </lineage>
</organism>
<dbReference type="AlphaFoldDB" id="A0A8J4PXU1"/>
<comment type="similarity">
    <text evidence="1">Belongs to the NPR2 family.</text>
</comment>
<evidence type="ECO:0000256" key="1">
    <source>
        <dbReference type="ARBA" id="ARBA00008433"/>
    </source>
</evidence>
<dbReference type="OrthoDB" id="338854at2759"/>
<protein>
    <recommendedName>
        <fullName evidence="4">NPR2 family protein</fullName>
    </recommendedName>
</protein>
<dbReference type="PANTHER" id="PTHR12991">
    <property type="entry name" value="NITROGEN PERMEASE REGULATOR 2/TUMOR SUPPRESSOR CANDIDATE 4"/>
    <property type="match status" value="1"/>
</dbReference>
<evidence type="ECO:0000313" key="3">
    <source>
        <dbReference type="Proteomes" id="UP000695562"/>
    </source>
</evidence>
<comment type="caution">
    <text evidence="2">The sequence shown here is derived from an EMBL/GenBank/DDBJ whole genome shotgun (WGS) entry which is preliminary data.</text>
</comment>
<dbReference type="GO" id="GO:1990130">
    <property type="term" value="C:GATOR1 complex"/>
    <property type="evidence" value="ECO:0007669"/>
    <property type="project" value="TreeGrafter"/>
</dbReference>
<dbReference type="InterPro" id="IPR009348">
    <property type="entry name" value="NPR2-like"/>
</dbReference>